<protein>
    <submittedName>
        <fullName evidence="1">Uncharacterized protein</fullName>
    </submittedName>
</protein>
<dbReference type="AlphaFoldDB" id="A0A931G8V2"/>
<name>A0A931G8V2_9BACT</name>
<organism evidence="1 2">
    <name type="scientific">Desulfotignum balticum</name>
    <dbReference type="NCBI Taxonomy" id="115781"/>
    <lineage>
        <taxon>Bacteria</taxon>
        <taxon>Pseudomonadati</taxon>
        <taxon>Thermodesulfobacteriota</taxon>
        <taxon>Desulfobacteria</taxon>
        <taxon>Desulfobacterales</taxon>
        <taxon>Desulfobacteraceae</taxon>
        <taxon>Desulfotignum</taxon>
    </lineage>
</organism>
<reference evidence="1" key="1">
    <citation type="submission" date="2020-07" db="EMBL/GenBank/DDBJ databases">
        <title>Severe corrosion of carbon steel in oil field produced water can be linked to methanogenic archaea containing a special type of NiFe hydrogenase.</title>
        <authorList>
            <person name="Lahme S."/>
            <person name="Mand J."/>
            <person name="Longwell J."/>
            <person name="Smith R."/>
            <person name="Enning D."/>
        </authorList>
    </citation>
    <scope>NUCLEOTIDE SEQUENCE</scope>
    <source>
        <strain evidence="1">MIC098Bin6</strain>
    </source>
</reference>
<evidence type="ECO:0000313" key="2">
    <source>
        <dbReference type="Proteomes" id="UP000706172"/>
    </source>
</evidence>
<dbReference type="EMBL" id="JACCQK010000411">
    <property type="protein sequence ID" value="MBG0779700.1"/>
    <property type="molecule type" value="Genomic_DNA"/>
</dbReference>
<accession>A0A931G8V2</accession>
<gene>
    <name evidence="1" type="ORF">H0S81_07215</name>
</gene>
<comment type="caution">
    <text evidence="1">The sequence shown here is derived from an EMBL/GenBank/DDBJ whole genome shotgun (WGS) entry which is preliminary data.</text>
</comment>
<dbReference type="Proteomes" id="UP000706172">
    <property type="component" value="Unassembled WGS sequence"/>
</dbReference>
<proteinExistence type="predicted"/>
<sequence>MILKKSATAIFEAGVRAVAPDAWIKKQVRISSANVTDMQILLMSWFRI</sequence>
<evidence type="ECO:0000313" key="1">
    <source>
        <dbReference type="EMBL" id="MBG0779700.1"/>
    </source>
</evidence>